<dbReference type="STRING" id="1423801.FD50_GL001286"/>
<dbReference type="Gene3D" id="1.20.1250.20">
    <property type="entry name" value="MFS general substrate transporter like domains"/>
    <property type="match status" value="1"/>
</dbReference>
<dbReference type="SUPFAM" id="SSF103473">
    <property type="entry name" value="MFS general substrate transporter"/>
    <property type="match status" value="1"/>
</dbReference>
<dbReference type="InterPro" id="IPR036259">
    <property type="entry name" value="MFS_trans_sf"/>
</dbReference>
<evidence type="ECO:0000313" key="8">
    <source>
        <dbReference type="EMBL" id="KRL97720.1"/>
    </source>
</evidence>
<feature type="transmembrane region" description="Helical" evidence="6">
    <location>
        <begin position="360"/>
        <end position="383"/>
    </location>
</feature>
<dbReference type="CDD" id="cd17321">
    <property type="entry name" value="MFS_MMR_MDR_like"/>
    <property type="match status" value="1"/>
</dbReference>
<dbReference type="EMBL" id="AZFQ01000050">
    <property type="protein sequence ID" value="KRL97720.1"/>
    <property type="molecule type" value="Genomic_DNA"/>
</dbReference>
<dbReference type="PRINTS" id="PR01036">
    <property type="entry name" value="TCRTETB"/>
</dbReference>
<evidence type="ECO:0000256" key="1">
    <source>
        <dbReference type="ARBA" id="ARBA00004651"/>
    </source>
</evidence>
<dbReference type="Proteomes" id="UP000051166">
    <property type="component" value="Unassembled WGS sequence"/>
</dbReference>
<evidence type="ECO:0000313" key="9">
    <source>
        <dbReference type="Proteomes" id="UP000051166"/>
    </source>
</evidence>
<keyword evidence="2" id="KW-0813">Transport</keyword>
<evidence type="ECO:0000256" key="5">
    <source>
        <dbReference type="ARBA" id="ARBA00023136"/>
    </source>
</evidence>
<feature type="transmembrane region" description="Helical" evidence="6">
    <location>
        <begin position="16"/>
        <end position="35"/>
    </location>
</feature>
<name>A0A0R1V3A5_9LACO</name>
<proteinExistence type="predicted"/>
<feature type="transmembrane region" description="Helical" evidence="6">
    <location>
        <begin position="203"/>
        <end position="228"/>
    </location>
</feature>
<comment type="caution">
    <text evidence="8">The sequence shown here is derived from an EMBL/GenBank/DDBJ whole genome shotgun (WGS) entry which is preliminary data.</text>
</comment>
<dbReference type="Gene3D" id="1.20.1720.10">
    <property type="entry name" value="Multidrug resistance protein D"/>
    <property type="match status" value="1"/>
</dbReference>
<dbReference type="PANTHER" id="PTHR42718">
    <property type="entry name" value="MAJOR FACILITATOR SUPERFAMILY MULTIDRUG TRANSPORTER MFSC"/>
    <property type="match status" value="1"/>
</dbReference>
<accession>A0A0R1V3A5</accession>
<gene>
    <name evidence="8" type="ORF">FD50_GL001286</name>
</gene>
<evidence type="ECO:0000256" key="2">
    <source>
        <dbReference type="ARBA" id="ARBA00022448"/>
    </source>
</evidence>
<sequence length="392" mass="43300">MLVFGRLGDIKGKIKVFKFGILIFTIGSLICFLSTNFNLIVFGRIIQGIGASAYMANNQGIITETFPFENRGKALGSLASAVALGTMLGSPLGGLIVSYLPWHWIFFINVPLGIICFALTCWKLPSENIKSEIKLDYFGSLLAMVLMLMIFTFFELAPKYDFSIALWLGFGIACFLLGILFVKFEKYTIDPLFNFNILKNRSFTTNIICALLSFLCLSASIISLPFFFQNVLKMSAATTGYIMMIQSIIMFFLAPMAGRLVDHFRGTTIALIGSIILLIGFIILSITSHSVSLVGIILGIVVLALGQAFYQPANNTLIMSAIEVEYLGVAGSLNSLVRNLGQVIGILLATSILAQARALFYSIGVLYLMLAFLTFITFIFYLYEFIRNKKQI</sequence>
<keyword evidence="3 6" id="KW-0812">Transmembrane</keyword>
<dbReference type="PATRIC" id="fig|1423801.4.peg.1316"/>
<reference evidence="8 9" key="1">
    <citation type="journal article" date="2015" name="Genome Announc.">
        <title>Expanding the biotechnology potential of lactobacilli through comparative genomics of 213 strains and associated genera.</title>
        <authorList>
            <person name="Sun Z."/>
            <person name="Harris H.M."/>
            <person name="McCann A."/>
            <person name="Guo C."/>
            <person name="Argimon S."/>
            <person name="Zhang W."/>
            <person name="Yang X."/>
            <person name="Jeffery I.B."/>
            <person name="Cooney J.C."/>
            <person name="Kagawa T.F."/>
            <person name="Liu W."/>
            <person name="Song Y."/>
            <person name="Salvetti E."/>
            <person name="Wrobel A."/>
            <person name="Rasinkangas P."/>
            <person name="Parkhill J."/>
            <person name="Rea M.C."/>
            <person name="O'Sullivan O."/>
            <person name="Ritari J."/>
            <person name="Douillard F.P."/>
            <person name="Paul Ross R."/>
            <person name="Yang R."/>
            <person name="Briner A.E."/>
            <person name="Felis G.E."/>
            <person name="de Vos W.M."/>
            <person name="Barrangou R."/>
            <person name="Klaenhammer T.R."/>
            <person name="Caufield P.W."/>
            <person name="Cui Y."/>
            <person name="Zhang H."/>
            <person name="O'Toole P.W."/>
        </authorList>
    </citation>
    <scope>NUCLEOTIDE SEQUENCE [LARGE SCALE GENOMIC DNA]</scope>
    <source>
        <strain evidence="8 9">DSM 16230</strain>
    </source>
</reference>
<feature type="transmembrane region" description="Helical" evidence="6">
    <location>
        <begin position="336"/>
        <end position="354"/>
    </location>
</feature>
<keyword evidence="4 6" id="KW-1133">Transmembrane helix</keyword>
<feature type="transmembrane region" description="Helical" evidence="6">
    <location>
        <begin position="292"/>
        <end position="310"/>
    </location>
</feature>
<feature type="transmembrane region" description="Helical" evidence="6">
    <location>
        <begin position="266"/>
        <end position="286"/>
    </location>
</feature>
<evidence type="ECO:0000256" key="3">
    <source>
        <dbReference type="ARBA" id="ARBA00022692"/>
    </source>
</evidence>
<dbReference type="PANTHER" id="PTHR42718:SF9">
    <property type="entry name" value="MAJOR FACILITATOR SUPERFAMILY MULTIDRUG TRANSPORTER MFSC"/>
    <property type="match status" value="1"/>
</dbReference>
<feature type="transmembrane region" description="Helical" evidence="6">
    <location>
        <begin position="137"/>
        <end position="156"/>
    </location>
</feature>
<evidence type="ECO:0000259" key="7">
    <source>
        <dbReference type="PROSITE" id="PS50850"/>
    </source>
</evidence>
<organism evidence="8 9">
    <name type="scientific">Liquorilactobacillus satsumensis DSM 16230 = JCM 12392</name>
    <dbReference type="NCBI Taxonomy" id="1423801"/>
    <lineage>
        <taxon>Bacteria</taxon>
        <taxon>Bacillati</taxon>
        <taxon>Bacillota</taxon>
        <taxon>Bacilli</taxon>
        <taxon>Lactobacillales</taxon>
        <taxon>Lactobacillaceae</taxon>
        <taxon>Liquorilactobacillus</taxon>
    </lineage>
</organism>
<feature type="transmembrane region" description="Helical" evidence="6">
    <location>
        <begin position="162"/>
        <end position="182"/>
    </location>
</feature>
<dbReference type="InterPro" id="IPR011701">
    <property type="entry name" value="MFS"/>
</dbReference>
<feature type="transmembrane region" description="Helical" evidence="6">
    <location>
        <begin position="102"/>
        <end position="125"/>
    </location>
</feature>
<evidence type="ECO:0000256" key="6">
    <source>
        <dbReference type="SAM" id="Phobius"/>
    </source>
</evidence>
<feature type="transmembrane region" description="Helical" evidence="6">
    <location>
        <begin position="234"/>
        <end position="254"/>
    </location>
</feature>
<evidence type="ECO:0000256" key="4">
    <source>
        <dbReference type="ARBA" id="ARBA00022989"/>
    </source>
</evidence>
<dbReference type="AlphaFoldDB" id="A0A0R1V3A5"/>
<keyword evidence="5 6" id="KW-0472">Membrane</keyword>
<keyword evidence="9" id="KW-1185">Reference proteome</keyword>
<feature type="domain" description="Major facilitator superfamily (MFS) profile" evidence="7">
    <location>
        <begin position="1"/>
        <end position="389"/>
    </location>
</feature>
<dbReference type="Pfam" id="PF07690">
    <property type="entry name" value="MFS_1"/>
    <property type="match status" value="1"/>
</dbReference>
<dbReference type="GO" id="GO:0005886">
    <property type="term" value="C:plasma membrane"/>
    <property type="evidence" value="ECO:0007669"/>
    <property type="project" value="UniProtKB-SubCell"/>
</dbReference>
<dbReference type="GO" id="GO:0022857">
    <property type="term" value="F:transmembrane transporter activity"/>
    <property type="evidence" value="ECO:0007669"/>
    <property type="project" value="InterPro"/>
</dbReference>
<comment type="subcellular location">
    <subcellularLocation>
        <location evidence="1">Cell membrane</location>
        <topology evidence="1">Multi-pass membrane protein</topology>
    </subcellularLocation>
</comment>
<dbReference type="PROSITE" id="PS50850">
    <property type="entry name" value="MFS"/>
    <property type="match status" value="1"/>
</dbReference>
<feature type="transmembrane region" description="Helical" evidence="6">
    <location>
        <begin position="74"/>
        <end position="96"/>
    </location>
</feature>
<protein>
    <submittedName>
        <fullName evidence="8">Drug resistance MFS transporter, drug H+ antiporter-1 family protein</fullName>
    </submittedName>
</protein>
<dbReference type="InterPro" id="IPR020846">
    <property type="entry name" value="MFS_dom"/>
</dbReference>